<sequence length="379" mass="43244">MERVKVEEEEVTVISCTAAASAGSSSSSSSPPLPMEGIHEVGPPPFLTKTFDMVEDPSTDAVVSWSKARNSFVVWDSHRFSTTMLPRYFKHSNFSSFVRQLNTYGFRKVDPDRWEFANEGFLGGQKHLLKTIKRRRNLSQNLQQQGGGGACVELGQYGLEEELESLRRDHNVLVSEIVKLRQHQQNSRDKVITMEERIRSTERKQQQIMSFLAKALNSPAFVQQYLDKYMEKKEEREIEIRRKRRLTMSPSVENLFINQEEGLGNIESEIEMETLFSAALDKESSSEIVNPQAEAIPITSGTGFNYGGETKWEDFLADDVIGGNEEGEVFVGEQSEVDVEVEDLAAEHLDWGEDFQDLVDQMGFLRRVRQRRSSRIYIP</sequence>
<dbReference type="Proteomes" id="UP000828048">
    <property type="component" value="Chromosome 2"/>
</dbReference>
<name>A0ACB7WWL5_9ERIC</name>
<protein>
    <submittedName>
        <fullName evidence="1">Uncharacterized protein</fullName>
    </submittedName>
</protein>
<evidence type="ECO:0000313" key="1">
    <source>
        <dbReference type="EMBL" id="KAH7832883.1"/>
    </source>
</evidence>
<evidence type="ECO:0000313" key="2">
    <source>
        <dbReference type="Proteomes" id="UP000828048"/>
    </source>
</evidence>
<accession>A0ACB7WWL5</accession>
<dbReference type="EMBL" id="CM037152">
    <property type="protein sequence ID" value="KAH7832883.1"/>
    <property type="molecule type" value="Genomic_DNA"/>
</dbReference>
<reference evidence="1 2" key="1">
    <citation type="journal article" date="2021" name="Hortic Res">
        <title>High-quality reference genome and annotation aids understanding of berry development for evergreen blueberry (Vaccinium darrowii).</title>
        <authorList>
            <person name="Yu J."/>
            <person name="Hulse-Kemp A.M."/>
            <person name="Babiker E."/>
            <person name="Staton M."/>
        </authorList>
    </citation>
    <scope>NUCLEOTIDE SEQUENCE [LARGE SCALE GENOMIC DNA]</scope>
    <source>
        <strain evidence="2">cv. NJ 8807/NJ 8810</strain>
        <tissue evidence="1">Young leaf</tissue>
    </source>
</reference>
<gene>
    <name evidence="1" type="ORF">Vadar_001051</name>
</gene>
<comment type="caution">
    <text evidence="1">The sequence shown here is derived from an EMBL/GenBank/DDBJ whole genome shotgun (WGS) entry which is preliminary data.</text>
</comment>
<organism evidence="1 2">
    <name type="scientific">Vaccinium darrowii</name>
    <dbReference type="NCBI Taxonomy" id="229202"/>
    <lineage>
        <taxon>Eukaryota</taxon>
        <taxon>Viridiplantae</taxon>
        <taxon>Streptophyta</taxon>
        <taxon>Embryophyta</taxon>
        <taxon>Tracheophyta</taxon>
        <taxon>Spermatophyta</taxon>
        <taxon>Magnoliopsida</taxon>
        <taxon>eudicotyledons</taxon>
        <taxon>Gunneridae</taxon>
        <taxon>Pentapetalae</taxon>
        <taxon>asterids</taxon>
        <taxon>Ericales</taxon>
        <taxon>Ericaceae</taxon>
        <taxon>Vaccinioideae</taxon>
        <taxon>Vaccinieae</taxon>
        <taxon>Vaccinium</taxon>
    </lineage>
</organism>
<keyword evidence="2" id="KW-1185">Reference proteome</keyword>
<proteinExistence type="predicted"/>